<feature type="region of interest" description="Disordered" evidence="1">
    <location>
        <begin position="1"/>
        <end position="125"/>
    </location>
</feature>
<proteinExistence type="predicted"/>
<evidence type="ECO:0000313" key="4">
    <source>
        <dbReference type="EMBL" id="MBB5897602.1"/>
    </source>
</evidence>
<dbReference type="InterPro" id="IPR025637">
    <property type="entry name" value="DUF4333"/>
</dbReference>
<dbReference type="RefSeq" id="WP_184870060.1">
    <property type="nucleotide sequence ID" value="NZ_JACHIR010000003.1"/>
</dbReference>
<evidence type="ECO:0000256" key="2">
    <source>
        <dbReference type="SAM" id="Phobius"/>
    </source>
</evidence>
<organism evidence="4 5">
    <name type="scientific">Kutzneria kofuensis</name>
    <dbReference type="NCBI Taxonomy" id="103725"/>
    <lineage>
        <taxon>Bacteria</taxon>
        <taxon>Bacillati</taxon>
        <taxon>Actinomycetota</taxon>
        <taxon>Actinomycetes</taxon>
        <taxon>Pseudonocardiales</taxon>
        <taxon>Pseudonocardiaceae</taxon>
        <taxon>Kutzneria</taxon>
    </lineage>
</organism>
<keyword evidence="2" id="KW-1133">Transmembrane helix</keyword>
<keyword evidence="5" id="KW-1185">Reference proteome</keyword>
<reference evidence="4 5" key="1">
    <citation type="submission" date="2020-08" db="EMBL/GenBank/DDBJ databases">
        <title>Sequencing the genomes of 1000 actinobacteria strains.</title>
        <authorList>
            <person name="Klenk H.-P."/>
        </authorList>
    </citation>
    <scope>NUCLEOTIDE SEQUENCE [LARGE SCALE GENOMIC DNA]</scope>
    <source>
        <strain evidence="4 5">DSM 43851</strain>
    </source>
</reference>
<dbReference type="EMBL" id="JACHIR010000003">
    <property type="protein sequence ID" value="MBB5897602.1"/>
    <property type="molecule type" value="Genomic_DNA"/>
</dbReference>
<evidence type="ECO:0000256" key="1">
    <source>
        <dbReference type="SAM" id="MobiDB-lite"/>
    </source>
</evidence>
<name>A0A7W9KRY0_9PSEU</name>
<gene>
    <name evidence="4" type="ORF">BJ998_008861</name>
</gene>
<protein>
    <recommendedName>
        <fullName evidence="3">DUF4333 domain-containing protein</fullName>
    </recommendedName>
</protein>
<sequence>MTSPYGPSGGNDPQQWGQQPQGGYPGTPSGGFPAQPQQPPQQWGQPNPYGQPQQPQQPQPGQYQQPSPYGGQPAYPQQQPQQPGFNPYGQPAQQTAQWGQQPVPGQQPQWGQQPGQFGGGFPGAPAPKGNRKGLVIGIVVVAVLIVIVVVVLLVAGVFTKKVFDTAKVEQGVTGVLTDNYKLKASDVKCPDNEPVKAGTTFTCQVTVDGAQKNVQITVKSDDGHYEVGQPQ</sequence>
<evidence type="ECO:0000313" key="5">
    <source>
        <dbReference type="Proteomes" id="UP000585638"/>
    </source>
</evidence>
<accession>A0A7W9KRY0</accession>
<dbReference type="Pfam" id="PF14230">
    <property type="entry name" value="DUF4333"/>
    <property type="match status" value="1"/>
</dbReference>
<feature type="compositionally biased region" description="Low complexity" evidence="1">
    <location>
        <begin position="30"/>
        <end position="115"/>
    </location>
</feature>
<evidence type="ECO:0000259" key="3">
    <source>
        <dbReference type="Pfam" id="PF14230"/>
    </source>
</evidence>
<keyword evidence="2" id="KW-0812">Transmembrane</keyword>
<feature type="domain" description="DUF4333" evidence="3">
    <location>
        <begin position="149"/>
        <end position="223"/>
    </location>
</feature>
<keyword evidence="2" id="KW-0472">Membrane</keyword>
<feature type="transmembrane region" description="Helical" evidence="2">
    <location>
        <begin position="134"/>
        <end position="158"/>
    </location>
</feature>
<feature type="compositionally biased region" description="Low complexity" evidence="1">
    <location>
        <begin position="10"/>
        <end position="22"/>
    </location>
</feature>
<dbReference type="Proteomes" id="UP000585638">
    <property type="component" value="Unassembled WGS sequence"/>
</dbReference>
<dbReference type="AlphaFoldDB" id="A0A7W9KRY0"/>
<comment type="caution">
    <text evidence="4">The sequence shown here is derived from an EMBL/GenBank/DDBJ whole genome shotgun (WGS) entry which is preliminary data.</text>
</comment>